<organism evidence="1">
    <name type="scientific">hydrothermal vent metagenome</name>
    <dbReference type="NCBI Taxonomy" id="652676"/>
    <lineage>
        <taxon>unclassified sequences</taxon>
        <taxon>metagenomes</taxon>
        <taxon>ecological metagenomes</taxon>
    </lineage>
</organism>
<gene>
    <name evidence="1" type="ORF">MNBD_GAMMA11-3123</name>
</gene>
<reference evidence="1" key="1">
    <citation type="submission" date="2018-06" db="EMBL/GenBank/DDBJ databases">
        <authorList>
            <person name="Zhirakovskaya E."/>
        </authorList>
    </citation>
    <scope>NUCLEOTIDE SEQUENCE</scope>
</reference>
<dbReference type="EMBL" id="UOFG01000169">
    <property type="protein sequence ID" value="VAW62430.1"/>
    <property type="molecule type" value="Genomic_DNA"/>
</dbReference>
<name>A0A3B0XCY3_9ZZZZ</name>
<dbReference type="AlphaFoldDB" id="A0A3B0XCY3"/>
<sequence>MSLIFRHRGLILLLGVLFTLNVYAAKNSAVLHAETWDVARHGEVLLKVPELSGIVNEWQKKLQQKIELRYPGGEEGELWVEELKDWLVSLGVPSDNIEMVPGSDAQDVINMVLIDG</sequence>
<protein>
    <submittedName>
        <fullName evidence="1">Uncharacterized protein</fullName>
    </submittedName>
</protein>
<proteinExistence type="predicted"/>
<evidence type="ECO:0000313" key="1">
    <source>
        <dbReference type="EMBL" id="VAW62430.1"/>
    </source>
</evidence>
<accession>A0A3B0XCY3</accession>